<dbReference type="Proteomes" id="UP000886523">
    <property type="component" value="Unassembled WGS sequence"/>
</dbReference>
<feature type="non-terminal residue" evidence="2">
    <location>
        <position position="71"/>
    </location>
</feature>
<feature type="domain" description="DUF6589" evidence="1">
    <location>
        <begin position="2"/>
        <end position="71"/>
    </location>
</feature>
<dbReference type="Pfam" id="PF20231">
    <property type="entry name" value="DUF6589"/>
    <property type="match status" value="1"/>
</dbReference>
<dbReference type="EMBL" id="MU128936">
    <property type="protein sequence ID" value="KAF9516884.1"/>
    <property type="molecule type" value="Genomic_DNA"/>
</dbReference>
<comment type="caution">
    <text evidence="2">The sequence shown here is derived from an EMBL/GenBank/DDBJ whole genome shotgun (WGS) entry which is preliminary data.</text>
</comment>
<organism evidence="2 3">
    <name type="scientific">Hydnum rufescens UP504</name>
    <dbReference type="NCBI Taxonomy" id="1448309"/>
    <lineage>
        <taxon>Eukaryota</taxon>
        <taxon>Fungi</taxon>
        <taxon>Dikarya</taxon>
        <taxon>Basidiomycota</taxon>
        <taxon>Agaricomycotina</taxon>
        <taxon>Agaricomycetes</taxon>
        <taxon>Cantharellales</taxon>
        <taxon>Hydnaceae</taxon>
        <taxon>Hydnum</taxon>
    </lineage>
</organism>
<feature type="non-terminal residue" evidence="2">
    <location>
        <position position="1"/>
    </location>
</feature>
<name>A0A9P6B3N7_9AGAM</name>
<evidence type="ECO:0000313" key="2">
    <source>
        <dbReference type="EMBL" id="KAF9516884.1"/>
    </source>
</evidence>
<reference evidence="2" key="1">
    <citation type="journal article" date="2020" name="Nat. Commun.">
        <title>Large-scale genome sequencing of mycorrhizal fungi provides insights into the early evolution of symbiotic traits.</title>
        <authorList>
            <person name="Miyauchi S."/>
            <person name="Kiss E."/>
            <person name="Kuo A."/>
            <person name="Drula E."/>
            <person name="Kohler A."/>
            <person name="Sanchez-Garcia M."/>
            <person name="Morin E."/>
            <person name="Andreopoulos B."/>
            <person name="Barry K.W."/>
            <person name="Bonito G."/>
            <person name="Buee M."/>
            <person name="Carver A."/>
            <person name="Chen C."/>
            <person name="Cichocki N."/>
            <person name="Clum A."/>
            <person name="Culley D."/>
            <person name="Crous P.W."/>
            <person name="Fauchery L."/>
            <person name="Girlanda M."/>
            <person name="Hayes R.D."/>
            <person name="Keri Z."/>
            <person name="LaButti K."/>
            <person name="Lipzen A."/>
            <person name="Lombard V."/>
            <person name="Magnuson J."/>
            <person name="Maillard F."/>
            <person name="Murat C."/>
            <person name="Nolan M."/>
            <person name="Ohm R.A."/>
            <person name="Pangilinan J."/>
            <person name="Pereira M.F."/>
            <person name="Perotto S."/>
            <person name="Peter M."/>
            <person name="Pfister S."/>
            <person name="Riley R."/>
            <person name="Sitrit Y."/>
            <person name="Stielow J.B."/>
            <person name="Szollosi G."/>
            <person name="Zifcakova L."/>
            <person name="Stursova M."/>
            <person name="Spatafora J.W."/>
            <person name="Tedersoo L."/>
            <person name="Vaario L.M."/>
            <person name="Yamada A."/>
            <person name="Yan M."/>
            <person name="Wang P."/>
            <person name="Xu J."/>
            <person name="Bruns T."/>
            <person name="Baldrian P."/>
            <person name="Vilgalys R."/>
            <person name="Dunand C."/>
            <person name="Henrissat B."/>
            <person name="Grigoriev I.V."/>
            <person name="Hibbett D."/>
            <person name="Nagy L.G."/>
            <person name="Martin F.M."/>
        </authorList>
    </citation>
    <scope>NUCLEOTIDE SEQUENCE</scope>
    <source>
        <strain evidence="2">UP504</strain>
    </source>
</reference>
<protein>
    <recommendedName>
        <fullName evidence="1">DUF6589 domain-containing protein</fullName>
    </recommendedName>
</protein>
<accession>A0A9P6B3N7</accession>
<dbReference type="OrthoDB" id="2496395at2759"/>
<sequence>VDEVFHQAVLFNCDASLYVEMKTAGKVSDWGRIEDILPLLICCFRGGSSKNYAGDLLHLLQNLRHSWPEAF</sequence>
<evidence type="ECO:0000259" key="1">
    <source>
        <dbReference type="Pfam" id="PF20231"/>
    </source>
</evidence>
<proteinExistence type="predicted"/>
<dbReference type="AlphaFoldDB" id="A0A9P6B3N7"/>
<gene>
    <name evidence="2" type="ORF">BS47DRAFT_1271950</name>
</gene>
<keyword evidence="3" id="KW-1185">Reference proteome</keyword>
<evidence type="ECO:0000313" key="3">
    <source>
        <dbReference type="Proteomes" id="UP000886523"/>
    </source>
</evidence>
<dbReference type="InterPro" id="IPR046496">
    <property type="entry name" value="DUF6589"/>
</dbReference>